<feature type="transmembrane region" description="Helical" evidence="1">
    <location>
        <begin position="105"/>
        <end position="122"/>
    </location>
</feature>
<feature type="transmembrane region" description="Helical" evidence="1">
    <location>
        <begin position="70"/>
        <end position="93"/>
    </location>
</feature>
<name>A0A285UR26_9BACL</name>
<keyword evidence="3" id="KW-1185">Reference proteome</keyword>
<feature type="transmembrane region" description="Helical" evidence="1">
    <location>
        <begin position="37"/>
        <end position="58"/>
    </location>
</feature>
<keyword evidence="1" id="KW-0812">Transmembrane</keyword>
<keyword evidence="1" id="KW-1133">Transmembrane helix</keyword>
<evidence type="ECO:0000313" key="2">
    <source>
        <dbReference type="EMBL" id="SOC44279.1"/>
    </source>
</evidence>
<evidence type="ECO:0000313" key="3">
    <source>
        <dbReference type="Proteomes" id="UP000219252"/>
    </source>
</evidence>
<evidence type="ECO:0000256" key="1">
    <source>
        <dbReference type="SAM" id="Phobius"/>
    </source>
</evidence>
<accession>A0A285UR26</accession>
<reference evidence="3" key="1">
    <citation type="submission" date="2017-08" db="EMBL/GenBank/DDBJ databases">
        <authorList>
            <person name="Varghese N."/>
            <person name="Submissions S."/>
        </authorList>
    </citation>
    <scope>NUCLEOTIDE SEQUENCE [LARGE SCALE GENOMIC DNA]</scope>
    <source>
        <strain evidence="3">JC23</strain>
    </source>
</reference>
<dbReference type="EMBL" id="OBQC01000019">
    <property type="protein sequence ID" value="SOC44279.1"/>
    <property type="molecule type" value="Genomic_DNA"/>
</dbReference>
<dbReference type="Proteomes" id="UP000219252">
    <property type="component" value="Unassembled WGS sequence"/>
</dbReference>
<keyword evidence="1" id="KW-0472">Membrane</keyword>
<dbReference type="AlphaFoldDB" id="A0A285UR26"/>
<proteinExistence type="predicted"/>
<organism evidence="2 3">
    <name type="scientific">Ureibacillus acetophenoni</name>
    <dbReference type="NCBI Taxonomy" id="614649"/>
    <lineage>
        <taxon>Bacteria</taxon>
        <taxon>Bacillati</taxon>
        <taxon>Bacillota</taxon>
        <taxon>Bacilli</taxon>
        <taxon>Bacillales</taxon>
        <taxon>Caryophanaceae</taxon>
        <taxon>Ureibacillus</taxon>
    </lineage>
</organism>
<protein>
    <submittedName>
        <fullName evidence="2">Uncharacterized protein</fullName>
    </submittedName>
</protein>
<gene>
    <name evidence="2" type="ORF">SAMN05877842_11972</name>
</gene>
<sequence>MISIIKLIQYSLFISAAFVMMIIFGIFLESIKYGEMFIIYIVNSLMLFVLVFSYLFSIKWIAKYDLSRSGVSFVTSIHLMVLFMAMFLPPYVFLDNIVPLEHHETVFGGIMIFLLIVCYIIIRKWDIILFMRKRYYKPSSYSREDWYIE</sequence>
<feature type="transmembrane region" description="Helical" evidence="1">
    <location>
        <begin position="12"/>
        <end position="31"/>
    </location>
</feature>